<dbReference type="PANTHER" id="PTHR38011:SF7">
    <property type="entry name" value="2,5-DIAMINO-6-RIBOSYLAMINO-4(3H)-PYRIMIDINONE 5'-PHOSPHATE REDUCTASE"/>
    <property type="match status" value="1"/>
</dbReference>
<comment type="pathway">
    <text evidence="1">Cofactor biosynthesis; riboflavin biosynthesis.</text>
</comment>
<reference evidence="6 7" key="1">
    <citation type="submission" date="2020-08" db="EMBL/GenBank/DDBJ databases">
        <title>Sequencing the genomes of 1000 actinobacteria strains.</title>
        <authorList>
            <person name="Klenk H.-P."/>
        </authorList>
    </citation>
    <scope>NUCLEOTIDE SEQUENCE [LARGE SCALE GENOMIC DNA]</scope>
    <source>
        <strain evidence="6 7">DSM 45886</strain>
    </source>
</reference>
<dbReference type="EMBL" id="JACHJW010000001">
    <property type="protein sequence ID" value="MBB4957212.1"/>
    <property type="molecule type" value="Genomic_DNA"/>
</dbReference>
<dbReference type="Pfam" id="PF01872">
    <property type="entry name" value="RibD_C"/>
    <property type="match status" value="1"/>
</dbReference>
<evidence type="ECO:0000256" key="2">
    <source>
        <dbReference type="ARBA" id="ARBA00022857"/>
    </source>
</evidence>
<dbReference type="Proteomes" id="UP000578819">
    <property type="component" value="Unassembled WGS sequence"/>
</dbReference>
<evidence type="ECO:0000256" key="1">
    <source>
        <dbReference type="ARBA" id="ARBA00005104"/>
    </source>
</evidence>
<proteinExistence type="predicted"/>
<evidence type="ECO:0000259" key="5">
    <source>
        <dbReference type="Pfam" id="PF01872"/>
    </source>
</evidence>
<comment type="caution">
    <text evidence="6">The sequence shown here is derived from an EMBL/GenBank/DDBJ whole genome shotgun (WGS) entry which is preliminary data.</text>
</comment>
<gene>
    <name evidence="6" type="ORF">FHR38_000945</name>
</gene>
<sequence>MPRQAARRLPGPQLVRLPAPYPRTDASGHWSGQRMTGNIPIGQLMPDPAGPLDEADLINRYGRTTHPHLRINFVSSLDGAVTIDGYSAGLSSEPDKRVFGILRMVCDALLVGAGTLRIEGYRALRLDPRRRAWRQAHGLPEYPTLVVVSGSLDLTPTLAAFADAPVRPLVLTSASATAPPGLSDVADLVRCGTDRVDLTTGLAELHRRGLRQVLCEGGPLLFGTLTAADLVDEVCLTVAPILAGPGAGRITAGPAGPPRGLSLRHALATPDGTLLLRYARP</sequence>
<keyword evidence="7" id="KW-1185">Reference proteome</keyword>
<evidence type="ECO:0000256" key="4">
    <source>
        <dbReference type="SAM" id="MobiDB-lite"/>
    </source>
</evidence>
<feature type="region of interest" description="Disordered" evidence="4">
    <location>
        <begin position="1"/>
        <end position="32"/>
    </location>
</feature>
<organism evidence="6 7">
    <name type="scientific">Micromonospora polyrhachis</name>
    <dbReference type="NCBI Taxonomy" id="1282883"/>
    <lineage>
        <taxon>Bacteria</taxon>
        <taxon>Bacillati</taxon>
        <taxon>Actinomycetota</taxon>
        <taxon>Actinomycetes</taxon>
        <taxon>Micromonosporales</taxon>
        <taxon>Micromonosporaceae</taxon>
        <taxon>Micromonospora</taxon>
    </lineage>
</organism>
<name>A0A7W7WN33_9ACTN</name>
<dbReference type="InterPro" id="IPR050765">
    <property type="entry name" value="Riboflavin_Biosynth_HTPR"/>
</dbReference>
<dbReference type="GO" id="GO:0009231">
    <property type="term" value="P:riboflavin biosynthetic process"/>
    <property type="evidence" value="ECO:0007669"/>
    <property type="project" value="InterPro"/>
</dbReference>
<evidence type="ECO:0000256" key="3">
    <source>
        <dbReference type="ARBA" id="ARBA00023002"/>
    </source>
</evidence>
<keyword evidence="2" id="KW-0521">NADP</keyword>
<feature type="domain" description="Bacterial bifunctional deaminase-reductase C-terminal" evidence="5">
    <location>
        <begin position="67"/>
        <end position="273"/>
    </location>
</feature>
<dbReference type="Gene3D" id="3.40.430.10">
    <property type="entry name" value="Dihydrofolate Reductase, subunit A"/>
    <property type="match status" value="1"/>
</dbReference>
<dbReference type="AlphaFoldDB" id="A0A7W7WN33"/>
<evidence type="ECO:0000313" key="6">
    <source>
        <dbReference type="EMBL" id="MBB4957212.1"/>
    </source>
</evidence>
<dbReference type="InterPro" id="IPR024072">
    <property type="entry name" value="DHFR-like_dom_sf"/>
</dbReference>
<evidence type="ECO:0000313" key="7">
    <source>
        <dbReference type="Proteomes" id="UP000578819"/>
    </source>
</evidence>
<dbReference type="GO" id="GO:0008703">
    <property type="term" value="F:5-amino-6-(5-phosphoribosylamino)uracil reductase activity"/>
    <property type="evidence" value="ECO:0007669"/>
    <property type="project" value="InterPro"/>
</dbReference>
<dbReference type="SUPFAM" id="SSF53597">
    <property type="entry name" value="Dihydrofolate reductase-like"/>
    <property type="match status" value="1"/>
</dbReference>
<dbReference type="PANTHER" id="PTHR38011">
    <property type="entry name" value="DIHYDROFOLATE REDUCTASE FAMILY PROTEIN (AFU_ORTHOLOGUE AFUA_8G06820)"/>
    <property type="match status" value="1"/>
</dbReference>
<dbReference type="InterPro" id="IPR002734">
    <property type="entry name" value="RibDG_C"/>
</dbReference>
<protein>
    <submittedName>
        <fullName evidence="6">Riboflavin biosynthesis pyrimidine reductase</fullName>
    </submittedName>
</protein>
<accession>A0A7W7WN33</accession>
<keyword evidence="3" id="KW-0560">Oxidoreductase</keyword>